<dbReference type="EMBL" id="RXLZ01000009">
    <property type="protein sequence ID" value="RTQ90985.1"/>
    <property type="molecule type" value="Genomic_DNA"/>
</dbReference>
<dbReference type="RefSeq" id="WP_126928161.1">
    <property type="nucleotide sequence ID" value="NZ_RXLZ01000009.1"/>
</dbReference>
<proteinExistence type="predicted"/>
<dbReference type="Pfam" id="PF22011">
    <property type="entry name" value="DUF6931"/>
    <property type="match status" value="1"/>
</dbReference>
<comment type="caution">
    <text evidence="1">The sequence shown here is derived from an EMBL/GenBank/DDBJ whole genome shotgun (WGS) entry which is preliminary data.</text>
</comment>
<accession>A0A3S0JLT3</accession>
<organism evidence="1 2">
    <name type="scientific">Stenotrophomonas maltophilia</name>
    <name type="common">Pseudomonas maltophilia</name>
    <name type="synonym">Xanthomonas maltophilia</name>
    <dbReference type="NCBI Taxonomy" id="40324"/>
    <lineage>
        <taxon>Bacteria</taxon>
        <taxon>Pseudomonadati</taxon>
        <taxon>Pseudomonadota</taxon>
        <taxon>Gammaproteobacteria</taxon>
        <taxon>Lysobacterales</taxon>
        <taxon>Lysobacteraceae</taxon>
        <taxon>Stenotrophomonas</taxon>
        <taxon>Stenotrophomonas maltophilia group</taxon>
    </lineage>
</organism>
<dbReference type="InterPro" id="IPR053855">
    <property type="entry name" value="DUF6931"/>
</dbReference>
<evidence type="ECO:0000313" key="2">
    <source>
        <dbReference type="Proteomes" id="UP000271705"/>
    </source>
</evidence>
<reference evidence="1 2" key="1">
    <citation type="submission" date="2018-12" db="EMBL/GenBank/DDBJ databases">
        <authorList>
            <person name="Kartti S."/>
            <person name="Manni A."/>
            <person name="Chemao El Fihri M.W."/>
            <person name="Laamarti M."/>
            <person name="Temsamani L."/>
            <person name="El Jamali J.E."/>
            <person name="Ouadghiri M."/>
            <person name="Ibrahimi A."/>
            <person name="Filati-Maltouf A."/>
        </authorList>
    </citation>
    <scope>NUCLEOTIDE SEQUENCE [LARGE SCALE GENOMIC DNA]</scope>
    <source>
        <strain evidence="1 2">MDMC339</strain>
    </source>
</reference>
<dbReference type="AlphaFoldDB" id="A0A3S0JLT3"/>
<name>A0A3S0JLT3_STEMA</name>
<sequence length="180" mass="18873">MSMHMDTVAQACADMQIDAQACAVLAPGLPPAQAVQVLLQAGYVQAALQLAARLLPKRYVVAWLCQCARGETLAPEARAGAMLAERWLREPSEGNRRAAFEFANAGGYRSVGAWLAASAGWAEGSLAPAGQPVVVVPPDHLVACAAVAALGLLAAEQPQAFQQRRRGYAEQALALLDAAR</sequence>
<protein>
    <submittedName>
        <fullName evidence="1">Uncharacterized protein</fullName>
    </submittedName>
</protein>
<gene>
    <name evidence="1" type="ORF">EKL94_04520</name>
</gene>
<evidence type="ECO:0000313" key="1">
    <source>
        <dbReference type="EMBL" id="RTQ90985.1"/>
    </source>
</evidence>
<dbReference type="Proteomes" id="UP000271705">
    <property type="component" value="Unassembled WGS sequence"/>
</dbReference>